<dbReference type="EMBL" id="MU864526">
    <property type="protein sequence ID" value="KAK4183756.1"/>
    <property type="molecule type" value="Genomic_DNA"/>
</dbReference>
<evidence type="ECO:0000313" key="2">
    <source>
        <dbReference type="EMBL" id="KAK4183756.1"/>
    </source>
</evidence>
<gene>
    <name evidence="2" type="ORF">QBC35DRAFT_477884</name>
</gene>
<feature type="compositionally biased region" description="Low complexity" evidence="1">
    <location>
        <begin position="323"/>
        <end position="334"/>
    </location>
</feature>
<feature type="compositionally biased region" description="Polar residues" evidence="1">
    <location>
        <begin position="187"/>
        <end position="208"/>
    </location>
</feature>
<dbReference type="AlphaFoldDB" id="A0AAN7ACN7"/>
<reference evidence="2" key="1">
    <citation type="journal article" date="2023" name="Mol. Phylogenet. Evol.">
        <title>Genome-scale phylogeny and comparative genomics of the fungal order Sordariales.</title>
        <authorList>
            <person name="Hensen N."/>
            <person name="Bonometti L."/>
            <person name="Westerberg I."/>
            <person name="Brannstrom I.O."/>
            <person name="Guillou S."/>
            <person name="Cros-Aarteil S."/>
            <person name="Calhoun S."/>
            <person name="Haridas S."/>
            <person name="Kuo A."/>
            <person name="Mondo S."/>
            <person name="Pangilinan J."/>
            <person name="Riley R."/>
            <person name="LaButti K."/>
            <person name="Andreopoulos B."/>
            <person name="Lipzen A."/>
            <person name="Chen C."/>
            <person name="Yan M."/>
            <person name="Daum C."/>
            <person name="Ng V."/>
            <person name="Clum A."/>
            <person name="Steindorff A."/>
            <person name="Ohm R.A."/>
            <person name="Martin F."/>
            <person name="Silar P."/>
            <person name="Natvig D.O."/>
            <person name="Lalanne C."/>
            <person name="Gautier V."/>
            <person name="Ament-Velasquez S.L."/>
            <person name="Kruys A."/>
            <person name="Hutchinson M.I."/>
            <person name="Powell A.J."/>
            <person name="Barry K."/>
            <person name="Miller A.N."/>
            <person name="Grigoriev I.V."/>
            <person name="Debuchy R."/>
            <person name="Gladieux P."/>
            <person name="Hiltunen Thoren M."/>
            <person name="Johannesson H."/>
        </authorList>
    </citation>
    <scope>NUCLEOTIDE SEQUENCE</scope>
    <source>
        <strain evidence="2">PSN309</strain>
    </source>
</reference>
<reference evidence="2" key="2">
    <citation type="submission" date="2023-05" db="EMBL/GenBank/DDBJ databases">
        <authorList>
            <consortium name="Lawrence Berkeley National Laboratory"/>
            <person name="Steindorff A."/>
            <person name="Hensen N."/>
            <person name="Bonometti L."/>
            <person name="Westerberg I."/>
            <person name="Brannstrom I.O."/>
            <person name="Guillou S."/>
            <person name="Cros-Aarteil S."/>
            <person name="Calhoun S."/>
            <person name="Haridas S."/>
            <person name="Kuo A."/>
            <person name="Mondo S."/>
            <person name="Pangilinan J."/>
            <person name="Riley R."/>
            <person name="Labutti K."/>
            <person name="Andreopoulos B."/>
            <person name="Lipzen A."/>
            <person name="Chen C."/>
            <person name="Yanf M."/>
            <person name="Daum C."/>
            <person name="Ng V."/>
            <person name="Clum A."/>
            <person name="Ohm R."/>
            <person name="Martin F."/>
            <person name="Silar P."/>
            <person name="Natvig D."/>
            <person name="Lalanne C."/>
            <person name="Gautier V."/>
            <person name="Ament-Velasquez S.L."/>
            <person name="Kruys A."/>
            <person name="Hutchinson M.I."/>
            <person name="Powell A.J."/>
            <person name="Barry K."/>
            <person name="Miller A.N."/>
            <person name="Grigoriev I.V."/>
            <person name="Debuchy R."/>
            <person name="Gladieux P."/>
            <person name="Thoren M.H."/>
            <person name="Johannesson H."/>
        </authorList>
    </citation>
    <scope>NUCLEOTIDE SEQUENCE</scope>
    <source>
        <strain evidence="2">PSN309</strain>
    </source>
</reference>
<name>A0AAN7ACN7_9PEZI</name>
<accession>A0AAN7ACN7</accession>
<comment type="caution">
    <text evidence="2">The sequence shown here is derived from an EMBL/GenBank/DDBJ whole genome shotgun (WGS) entry which is preliminary data.</text>
</comment>
<sequence>MVRKARGQSPVGEPSEEVLSDPVDPAELAAAIVALDRWLRSEEATSLQRLLDGNARHEAEELAAILAAEARLAALRAEEREKRERGGAPNSMSDSLVFRSVLVYVDVDTEAQRQAELEAAAKEYFAERQKAAQQGAIEEAQTFQQPTTLWMPTNPVDIFLQVNPPVPGTRSSHRKGSLHQVPYTFPPMSNTPRETNRTRLSPRNTPFTMGQPPFQSYDRARDERWEYFMRNLSPPNRPAISQQEGEIRPNFFEEQEQVRQSNEIMRANNIATRSLWVRDQRRARADAEFYTSLDRLNAYIDNINTRAGRESLHDQSEGHNNNGQQAQPDQLPQAQGGGMANSGLELEMVRLTLEYDVERANREALEDVERMIARATARPRVYRD</sequence>
<feature type="region of interest" description="Disordered" evidence="1">
    <location>
        <begin position="310"/>
        <end position="340"/>
    </location>
</feature>
<evidence type="ECO:0000313" key="3">
    <source>
        <dbReference type="Proteomes" id="UP001302126"/>
    </source>
</evidence>
<evidence type="ECO:0000256" key="1">
    <source>
        <dbReference type="SAM" id="MobiDB-lite"/>
    </source>
</evidence>
<organism evidence="2 3">
    <name type="scientific">Podospora australis</name>
    <dbReference type="NCBI Taxonomy" id="1536484"/>
    <lineage>
        <taxon>Eukaryota</taxon>
        <taxon>Fungi</taxon>
        <taxon>Dikarya</taxon>
        <taxon>Ascomycota</taxon>
        <taxon>Pezizomycotina</taxon>
        <taxon>Sordariomycetes</taxon>
        <taxon>Sordariomycetidae</taxon>
        <taxon>Sordariales</taxon>
        <taxon>Podosporaceae</taxon>
        <taxon>Podospora</taxon>
    </lineage>
</organism>
<dbReference type="Proteomes" id="UP001302126">
    <property type="component" value="Unassembled WGS sequence"/>
</dbReference>
<proteinExistence type="predicted"/>
<feature type="region of interest" description="Disordered" evidence="1">
    <location>
        <begin position="167"/>
        <end position="215"/>
    </location>
</feature>
<keyword evidence="3" id="KW-1185">Reference proteome</keyword>
<feature type="region of interest" description="Disordered" evidence="1">
    <location>
        <begin position="1"/>
        <end position="22"/>
    </location>
</feature>
<protein>
    <submittedName>
        <fullName evidence="2">Uncharacterized protein</fullName>
    </submittedName>
</protein>